<keyword evidence="6" id="KW-0804">Transcription</keyword>
<evidence type="ECO:0000313" key="7">
    <source>
        <dbReference type="Proteomes" id="UP000037035"/>
    </source>
</evidence>
<evidence type="ECO:0000256" key="4">
    <source>
        <dbReference type="ARBA" id="ARBA00023242"/>
    </source>
</evidence>
<sequence length="79" mass="8928">MSQPFLPNASTQPGFGRAPVAAPIIYLCAGNNCGKDNMIKPREPIRCQECGCRVMYKKRIKRSTLLTLKKKKEARPFCR</sequence>
<evidence type="ECO:0000256" key="1">
    <source>
        <dbReference type="ARBA" id="ARBA00004123"/>
    </source>
</evidence>
<evidence type="ECO:0000256" key="2">
    <source>
        <dbReference type="ARBA" id="ARBA00022723"/>
    </source>
</evidence>
<dbReference type="InterPro" id="IPR039747">
    <property type="entry name" value="RPABC4"/>
</dbReference>
<reference evidence="6 7" key="1">
    <citation type="submission" date="2015-08" db="EMBL/GenBank/DDBJ databases">
        <title>Next Generation Sequencing and Analysis of the Genome of Puccinia sorghi L Schw, the Causal Agent of Maize Common Rust.</title>
        <authorList>
            <person name="Rochi L."/>
            <person name="Burguener G."/>
            <person name="Darino M."/>
            <person name="Turjanski A."/>
            <person name="Kreff E."/>
            <person name="Dieguez M.J."/>
            <person name="Sacco F."/>
        </authorList>
    </citation>
    <scope>NUCLEOTIDE SEQUENCE [LARGE SCALE GENOMIC DNA]</scope>
    <source>
        <strain evidence="6 7">RO10H11247</strain>
    </source>
</reference>
<dbReference type="GO" id="GO:0005736">
    <property type="term" value="C:RNA polymerase I complex"/>
    <property type="evidence" value="ECO:0007669"/>
    <property type="project" value="TreeGrafter"/>
</dbReference>
<keyword evidence="3" id="KW-0862">Zinc</keyword>
<dbReference type="Pfam" id="PF03604">
    <property type="entry name" value="Zn_ribbon_RPAB4"/>
    <property type="match status" value="1"/>
</dbReference>
<protein>
    <submittedName>
        <fullName evidence="6">DNA-directed RNA polymerase II subunit K</fullName>
    </submittedName>
</protein>
<keyword evidence="2" id="KW-0479">Metal-binding</keyword>
<dbReference type="Gene3D" id="2.20.28.30">
    <property type="entry name" value="RNA polymerase ii, chain L"/>
    <property type="match status" value="1"/>
</dbReference>
<dbReference type="Proteomes" id="UP000037035">
    <property type="component" value="Unassembled WGS sequence"/>
</dbReference>
<dbReference type="SUPFAM" id="SSF63393">
    <property type="entry name" value="RNA polymerase subunits"/>
    <property type="match status" value="1"/>
</dbReference>
<dbReference type="GO" id="GO:0005665">
    <property type="term" value="C:RNA polymerase II, core complex"/>
    <property type="evidence" value="ECO:0007669"/>
    <property type="project" value="TreeGrafter"/>
</dbReference>
<dbReference type="PANTHER" id="PTHR12056:SF2">
    <property type="entry name" value="GEO11084P1"/>
    <property type="match status" value="1"/>
</dbReference>
<dbReference type="EMBL" id="LAVV01012172">
    <property type="protein sequence ID" value="KNZ46943.1"/>
    <property type="molecule type" value="Genomic_DNA"/>
</dbReference>
<dbReference type="GO" id="GO:0006351">
    <property type="term" value="P:DNA-templated transcription"/>
    <property type="evidence" value="ECO:0007669"/>
    <property type="project" value="InterPro"/>
</dbReference>
<dbReference type="GO" id="GO:0003899">
    <property type="term" value="F:DNA-directed RNA polymerase activity"/>
    <property type="evidence" value="ECO:0007669"/>
    <property type="project" value="InterPro"/>
</dbReference>
<comment type="subcellular location">
    <subcellularLocation>
        <location evidence="1">Nucleus</location>
    </subcellularLocation>
</comment>
<name>A0A0L6UEF9_9BASI</name>
<comment type="similarity">
    <text evidence="5">Belongs to the archaeal Rpo12/eukaryotic RPC10 RNA polymerase subunit family.</text>
</comment>
<dbReference type="PANTHER" id="PTHR12056">
    <property type="entry name" value="DNA-DIRECTED RNA POLYMERASES I, II, AND III"/>
    <property type="match status" value="1"/>
</dbReference>
<dbReference type="GO" id="GO:0005666">
    <property type="term" value="C:RNA polymerase III complex"/>
    <property type="evidence" value="ECO:0007669"/>
    <property type="project" value="TreeGrafter"/>
</dbReference>
<dbReference type="VEuPathDB" id="FungiDB:VP01_680g4"/>
<dbReference type="SMART" id="SM00659">
    <property type="entry name" value="RPOLCX"/>
    <property type="match status" value="1"/>
</dbReference>
<keyword evidence="7" id="KW-1185">Reference proteome</keyword>
<evidence type="ECO:0000256" key="5">
    <source>
        <dbReference type="ARBA" id="ARBA00025770"/>
    </source>
</evidence>
<evidence type="ECO:0000256" key="3">
    <source>
        <dbReference type="ARBA" id="ARBA00022833"/>
    </source>
</evidence>
<dbReference type="OrthoDB" id="5585087at2759"/>
<dbReference type="InterPro" id="IPR029040">
    <property type="entry name" value="RPABC4/Spt4"/>
</dbReference>
<dbReference type="AlphaFoldDB" id="A0A0L6UEF9"/>
<gene>
    <name evidence="6" type="ORF">VP01_680g4</name>
</gene>
<proteinExistence type="inferred from homology"/>
<organism evidence="6 7">
    <name type="scientific">Puccinia sorghi</name>
    <dbReference type="NCBI Taxonomy" id="27349"/>
    <lineage>
        <taxon>Eukaryota</taxon>
        <taxon>Fungi</taxon>
        <taxon>Dikarya</taxon>
        <taxon>Basidiomycota</taxon>
        <taxon>Pucciniomycotina</taxon>
        <taxon>Pucciniomycetes</taxon>
        <taxon>Pucciniales</taxon>
        <taxon>Pucciniaceae</taxon>
        <taxon>Puccinia</taxon>
    </lineage>
</organism>
<dbReference type="GO" id="GO:0003677">
    <property type="term" value="F:DNA binding"/>
    <property type="evidence" value="ECO:0007669"/>
    <property type="project" value="InterPro"/>
</dbReference>
<accession>A0A0L6UEF9</accession>
<keyword evidence="4" id="KW-0539">Nucleus</keyword>
<dbReference type="STRING" id="27349.A0A0L6UEF9"/>
<evidence type="ECO:0000313" key="6">
    <source>
        <dbReference type="EMBL" id="KNZ46943.1"/>
    </source>
</evidence>
<keyword evidence="6" id="KW-0240">DNA-directed RNA polymerase</keyword>
<dbReference type="InterPro" id="IPR006591">
    <property type="entry name" value="RNAP_P/RPABC4"/>
</dbReference>
<dbReference type="GO" id="GO:0008270">
    <property type="term" value="F:zinc ion binding"/>
    <property type="evidence" value="ECO:0007669"/>
    <property type="project" value="InterPro"/>
</dbReference>
<comment type="caution">
    <text evidence="6">The sequence shown here is derived from an EMBL/GenBank/DDBJ whole genome shotgun (WGS) entry which is preliminary data.</text>
</comment>